<sequence length="218" mass="24718">MFQGCKAWFSQSVRPEQCRLWVAEGGVIADQKAADYLFSSDASHPDTKRIHRSLDYIEDRITVFHSSYLTANANSEIKNTVPLGHFILPPACLHQEIREKIGCFIWDQVTNTSKLQSSQPEIKSKTEEEEQKTKKGWEKSYSEDRHAPGTLEIGKLPYVPLQDYPASNMMTGYASAKGMKKFLGSIRDFIPGCSGDLAYWIPSNTNMFPQDKTISTWK</sequence>
<accession>A0A9Q1AUG2</accession>
<dbReference type="PANTHER" id="PTHR35345">
    <property type="entry name" value="TELOMERE REPEATS-BINDING BOUQUET FORMATION PROTEIN 2"/>
    <property type="match status" value="1"/>
</dbReference>
<feature type="compositionally biased region" description="Basic and acidic residues" evidence="1">
    <location>
        <begin position="122"/>
        <end position="143"/>
    </location>
</feature>
<evidence type="ECO:0008006" key="4">
    <source>
        <dbReference type="Google" id="ProtNLM"/>
    </source>
</evidence>
<dbReference type="EMBL" id="JAPFRF010000014">
    <property type="protein sequence ID" value="KAJ7311208.1"/>
    <property type="molecule type" value="Genomic_DNA"/>
</dbReference>
<dbReference type="GO" id="GO:0007129">
    <property type="term" value="P:homologous chromosome pairing at meiosis"/>
    <property type="evidence" value="ECO:0007669"/>
    <property type="project" value="TreeGrafter"/>
</dbReference>
<evidence type="ECO:0000313" key="2">
    <source>
        <dbReference type="EMBL" id="KAJ7311208.1"/>
    </source>
</evidence>
<dbReference type="AlphaFoldDB" id="A0A9Q1AUG2"/>
<dbReference type="InterPro" id="IPR028065">
    <property type="entry name" value="TERB2"/>
</dbReference>
<dbReference type="Proteomes" id="UP001142489">
    <property type="component" value="Unassembled WGS sequence"/>
</dbReference>
<dbReference type="Pfam" id="PF15101">
    <property type="entry name" value="TERB2"/>
    <property type="match status" value="1"/>
</dbReference>
<reference evidence="2" key="1">
    <citation type="journal article" date="2023" name="DNA Res.">
        <title>Chromosome-level genome assembly of Phrynocephalus forsythii using third-generation DNA sequencing and Hi-C analysis.</title>
        <authorList>
            <person name="Qi Y."/>
            <person name="Zhao W."/>
            <person name="Zhao Y."/>
            <person name="Niu C."/>
            <person name="Cao S."/>
            <person name="Zhang Y."/>
        </authorList>
    </citation>
    <scope>NUCLEOTIDE SEQUENCE</scope>
    <source>
        <tissue evidence="2">Muscle</tissue>
    </source>
</reference>
<dbReference type="OrthoDB" id="5278943at2759"/>
<evidence type="ECO:0000313" key="3">
    <source>
        <dbReference type="Proteomes" id="UP001142489"/>
    </source>
</evidence>
<comment type="caution">
    <text evidence="2">The sequence shown here is derived from an EMBL/GenBank/DDBJ whole genome shotgun (WGS) entry which is preliminary data.</text>
</comment>
<protein>
    <recommendedName>
        <fullName evidence="4">Telomere repeats-binding bouquet formation protein 2</fullName>
    </recommendedName>
</protein>
<dbReference type="PANTHER" id="PTHR35345:SF1">
    <property type="entry name" value="TELOMERE REPEATS-BINDING BOUQUET FORMATION PROTEIN 2"/>
    <property type="match status" value="1"/>
</dbReference>
<name>A0A9Q1AUG2_9SAUR</name>
<organism evidence="2 3">
    <name type="scientific">Phrynocephalus forsythii</name>
    <dbReference type="NCBI Taxonomy" id="171643"/>
    <lineage>
        <taxon>Eukaryota</taxon>
        <taxon>Metazoa</taxon>
        <taxon>Chordata</taxon>
        <taxon>Craniata</taxon>
        <taxon>Vertebrata</taxon>
        <taxon>Euteleostomi</taxon>
        <taxon>Lepidosauria</taxon>
        <taxon>Squamata</taxon>
        <taxon>Bifurcata</taxon>
        <taxon>Unidentata</taxon>
        <taxon>Episquamata</taxon>
        <taxon>Toxicofera</taxon>
        <taxon>Iguania</taxon>
        <taxon>Acrodonta</taxon>
        <taxon>Agamidae</taxon>
        <taxon>Agaminae</taxon>
        <taxon>Phrynocephalus</taxon>
    </lineage>
</organism>
<evidence type="ECO:0000256" key="1">
    <source>
        <dbReference type="SAM" id="MobiDB-lite"/>
    </source>
</evidence>
<keyword evidence="3" id="KW-1185">Reference proteome</keyword>
<feature type="region of interest" description="Disordered" evidence="1">
    <location>
        <begin position="116"/>
        <end position="143"/>
    </location>
</feature>
<gene>
    <name evidence="2" type="ORF">JRQ81_006819</name>
</gene>
<dbReference type="GO" id="GO:0070197">
    <property type="term" value="P:meiotic attachment of telomere to nuclear envelope"/>
    <property type="evidence" value="ECO:0007669"/>
    <property type="project" value="TreeGrafter"/>
</dbReference>
<dbReference type="GO" id="GO:0005637">
    <property type="term" value="C:nuclear inner membrane"/>
    <property type="evidence" value="ECO:0007669"/>
    <property type="project" value="TreeGrafter"/>
</dbReference>
<proteinExistence type="predicted"/>